<accession>A0A1H2CW57</accession>
<dbReference type="Gene3D" id="3.10.450.50">
    <property type="match status" value="1"/>
</dbReference>
<dbReference type="EMBL" id="LT629758">
    <property type="protein sequence ID" value="SDT74256.1"/>
    <property type="molecule type" value="Genomic_DNA"/>
</dbReference>
<feature type="signal peptide" evidence="1">
    <location>
        <begin position="1"/>
        <end position="25"/>
    </location>
</feature>
<keyword evidence="3" id="KW-1185">Reference proteome</keyword>
<evidence type="ECO:0000313" key="2">
    <source>
        <dbReference type="EMBL" id="SDT74256.1"/>
    </source>
</evidence>
<protein>
    <recommendedName>
        <fullName evidence="4">Lipoprotein</fullName>
    </recommendedName>
</protein>
<dbReference type="InterPro" id="IPR032710">
    <property type="entry name" value="NTF2-like_dom_sf"/>
</dbReference>
<keyword evidence="1" id="KW-0732">Signal</keyword>
<reference evidence="2 3" key="1">
    <citation type="submission" date="2016-10" db="EMBL/GenBank/DDBJ databases">
        <authorList>
            <person name="de Groot N.N."/>
        </authorList>
    </citation>
    <scope>NUCLEOTIDE SEQUENCE [LARGE SCALE GENOMIC DNA]</scope>
    <source>
        <strain evidence="2 3">DSM 43941</strain>
    </source>
</reference>
<dbReference type="Proteomes" id="UP000198688">
    <property type="component" value="Chromosome I"/>
</dbReference>
<evidence type="ECO:0008006" key="4">
    <source>
        <dbReference type="Google" id="ProtNLM"/>
    </source>
</evidence>
<evidence type="ECO:0000313" key="3">
    <source>
        <dbReference type="Proteomes" id="UP000198688"/>
    </source>
</evidence>
<organism evidence="2 3">
    <name type="scientific">Actinoplanes derwentensis</name>
    <dbReference type="NCBI Taxonomy" id="113562"/>
    <lineage>
        <taxon>Bacteria</taxon>
        <taxon>Bacillati</taxon>
        <taxon>Actinomycetota</taxon>
        <taxon>Actinomycetes</taxon>
        <taxon>Micromonosporales</taxon>
        <taxon>Micromonosporaceae</taxon>
        <taxon>Actinoplanes</taxon>
    </lineage>
</organism>
<proteinExistence type="predicted"/>
<sequence length="159" mass="16634">MTPRMIFAGIAICALVAGCGGQTDAADGTRSAAAGETSVPAAGTAASSDTASPTAVAVDAQNELKAAVQAYSDAFLTGDPKAAYELLSQRCRKRHSLAEFTSIVSAAEQMYGSALPIETFSAQVSGDLARVTYTYSVKAINQDSEPWAREQESWRQDDC</sequence>
<dbReference type="RefSeq" id="WP_197686012.1">
    <property type="nucleotide sequence ID" value="NZ_BOMJ01000003.1"/>
</dbReference>
<evidence type="ECO:0000256" key="1">
    <source>
        <dbReference type="SAM" id="SignalP"/>
    </source>
</evidence>
<name>A0A1H2CW57_9ACTN</name>
<gene>
    <name evidence="2" type="ORF">SAMN04489716_6924</name>
</gene>
<dbReference type="PROSITE" id="PS51257">
    <property type="entry name" value="PROKAR_LIPOPROTEIN"/>
    <property type="match status" value="1"/>
</dbReference>
<feature type="chain" id="PRO_5009271482" description="Lipoprotein" evidence="1">
    <location>
        <begin position="26"/>
        <end position="159"/>
    </location>
</feature>
<dbReference type="SUPFAM" id="SSF54427">
    <property type="entry name" value="NTF2-like"/>
    <property type="match status" value="1"/>
</dbReference>
<dbReference type="AlphaFoldDB" id="A0A1H2CW57"/>